<accession>A0AAV4SB48</accession>
<sequence length="57" mass="6451">CHRKLITVPEGPSRQCVYALSLTFNSICDTLHPARGAEWCNGQWRISPGFTVMQMRS</sequence>
<feature type="non-terminal residue" evidence="1">
    <location>
        <position position="1"/>
    </location>
</feature>
<proteinExistence type="predicted"/>
<protein>
    <submittedName>
        <fullName evidence="1">Uncharacterized protein</fullName>
    </submittedName>
</protein>
<reference evidence="1 2" key="1">
    <citation type="submission" date="2021-06" db="EMBL/GenBank/DDBJ databases">
        <title>Caerostris extrusa draft genome.</title>
        <authorList>
            <person name="Kono N."/>
            <person name="Arakawa K."/>
        </authorList>
    </citation>
    <scope>NUCLEOTIDE SEQUENCE [LARGE SCALE GENOMIC DNA]</scope>
</reference>
<comment type="caution">
    <text evidence="1">The sequence shown here is derived from an EMBL/GenBank/DDBJ whole genome shotgun (WGS) entry which is preliminary data.</text>
</comment>
<organism evidence="1 2">
    <name type="scientific">Caerostris extrusa</name>
    <name type="common">Bark spider</name>
    <name type="synonym">Caerostris bankana</name>
    <dbReference type="NCBI Taxonomy" id="172846"/>
    <lineage>
        <taxon>Eukaryota</taxon>
        <taxon>Metazoa</taxon>
        <taxon>Ecdysozoa</taxon>
        <taxon>Arthropoda</taxon>
        <taxon>Chelicerata</taxon>
        <taxon>Arachnida</taxon>
        <taxon>Araneae</taxon>
        <taxon>Araneomorphae</taxon>
        <taxon>Entelegynae</taxon>
        <taxon>Araneoidea</taxon>
        <taxon>Araneidae</taxon>
        <taxon>Caerostris</taxon>
    </lineage>
</organism>
<keyword evidence="2" id="KW-1185">Reference proteome</keyword>
<gene>
    <name evidence="1" type="ORF">CEXT_167511</name>
</gene>
<dbReference type="AlphaFoldDB" id="A0AAV4SB48"/>
<name>A0AAV4SB48_CAEEX</name>
<dbReference type="Proteomes" id="UP001054945">
    <property type="component" value="Unassembled WGS sequence"/>
</dbReference>
<evidence type="ECO:0000313" key="2">
    <source>
        <dbReference type="Proteomes" id="UP001054945"/>
    </source>
</evidence>
<evidence type="ECO:0000313" key="1">
    <source>
        <dbReference type="EMBL" id="GIY30189.1"/>
    </source>
</evidence>
<dbReference type="EMBL" id="BPLR01009186">
    <property type="protein sequence ID" value="GIY30189.1"/>
    <property type="molecule type" value="Genomic_DNA"/>
</dbReference>